<dbReference type="InterPro" id="IPR027417">
    <property type="entry name" value="P-loop_NTPase"/>
</dbReference>
<dbReference type="NCBIfam" id="TIGR00231">
    <property type="entry name" value="small_GTP"/>
    <property type="match status" value="1"/>
</dbReference>
<dbReference type="SMART" id="SM00173">
    <property type="entry name" value="RAS"/>
    <property type="match status" value="1"/>
</dbReference>
<dbReference type="SMART" id="SM00175">
    <property type="entry name" value="RAB"/>
    <property type="match status" value="1"/>
</dbReference>
<name>A0ABM0MQI2_SACKO</name>
<evidence type="ECO:0000256" key="1">
    <source>
        <dbReference type="ARBA" id="ARBA00008344"/>
    </source>
</evidence>
<evidence type="ECO:0000256" key="4">
    <source>
        <dbReference type="ARBA" id="ARBA00048098"/>
    </source>
</evidence>
<dbReference type="Pfam" id="PF00071">
    <property type="entry name" value="Ras"/>
    <property type="match status" value="1"/>
</dbReference>
<dbReference type="RefSeq" id="XP_006822273.1">
    <property type="nucleotide sequence ID" value="XM_006822210.1"/>
</dbReference>
<dbReference type="Gene3D" id="3.40.50.300">
    <property type="entry name" value="P-loop containing nucleotide triphosphate hydrolases"/>
    <property type="match status" value="1"/>
</dbReference>
<dbReference type="InterPro" id="IPR005225">
    <property type="entry name" value="Small_GTP-bd"/>
</dbReference>
<dbReference type="PROSITE" id="PS51421">
    <property type="entry name" value="RAS"/>
    <property type="match status" value="1"/>
</dbReference>
<dbReference type="PRINTS" id="PR00449">
    <property type="entry name" value="RASTRNSFRMNG"/>
</dbReference>
<organism evidence="6 7">
    <name type="scientific">Saccoglossus kowalevskii</name>
    <name type="common">Acorn worm</name>
    <dbReference type="NCBI Taxonomy" id="10224"/>
    <lineage>
        <taxon>Eukaryota</taxon>
        <taxon>Metazoa</taxon>
        <taxon>Hemichordata</taxon>
        <taxon>Enteropneusta</taxon>
        <taxon>Harrimaniidae</taxon>
        <taxon>Saccoglossus</taxon>
    </lineage>
</organism>
<keyword evidence="6" id="KW-1185">Reference proteome</keyword>
<evidence type="ECO:0000256" key="5">
    <source>
        <dbReference type="SAM" id="MobiDB-lite"/>
    </source>
</evidence>
<evidence type="ECO:0000313" key="6">
    <source>
        <dbReference type="Proteomes" id="UP000694865"/>
    </source>
</evidence>
<protein>
    <recommendedName>
        <fullName evidence="2">small monomeric GTPase</fullName>
        <ecNumber evidence="2">3.6.5.2</ecNumber>
    </recommendedName>
</protein>
<dbReference type="SUPFAM" id="SSF52540">
    <property type="entry name" value="P-loop containing nucleoside triphosphate hydrolases"/>
    <property type="match status" value="1"/>
</dbReference>
<accession>A0ABM0MQI2</accession>
<gene>
    <name evidence="7" type="primary">LOC102807116</name>
</gene>
<dbReference type="EC" id="3.6.5.2" evidence="2"/>
<dbReference type="SMART" id="SM00174">
    <property type="entry name" value="RHO"/>
    <property type="match status" value="1"/>
</dbReference>
<evidence type="ECO:0000313" key="7">
    <source>
        <dbReference type="RefSeq" id="XP_006822273.1"/>
    </source>
</evidence>
<feature type="region of interest" description="Disordered" evidence="5">
    <location>
        <begin position="1"/>
        <end position="39"/>
    </location>
</feature>
<proteinExistence type="inferred from homology"/>
<dbReference type="InterPro" id="IPR001806">
    <property type="entry name" value="Small_GTPase"/>
</dbReference>
<comment type="catalytic activity">
    <reaction evidence="4">
        <text>GTP + H2O = GDP + phosphate + H(+)</text>
        <dbReference type="Rhea" id="RHEA:19669"/>
        <dbReference type="ChEBI" id="CHEBI:15377"/>
        <dbReference type="ChEBI" id="CHEBI:15378"/>
        <dbReference type="ChEBI" id="CHEBI:37565"/>
        <dbReference type="ChEBI" id="CHEBI:43474"/>
        <dbReference type="ChEBI" id="CHEBI:58189"/>
        <dbReference type="EC" id="3.6.5.2"/>
    </reaction>
</comment>
<dbReference type="InterPro" id="IPR051065">
    <property type="entry name" value="Ras-related_GTPase"/>
</dbReference>
<sequence>MPVNNGLRKSPSGSNNSLRCAAKANSNNNNNSPKISPRCHRTGKIIKPYHIVVLGAPGVGKSALTVRYLARRFLTEYASTLESSFERQVCLDDCLVNVLVTDTAGQDDDVNHFKRADGVLVVYDITNRSSFQKAKEILQTMKRELKSGNRPYPITLAGNKCDLEHLRTISWDEGRQLSREFECIGCTFIEVSAANGTTTVDVAFQGLLRWIVKSKESHGSSLGRFEKKSSTASGMSSPKPIRALMRKLERTASAIF</sequence>
<reference evidence="7" key="1">
    <citation type="submission" date="2025-08" db="UniProtKB">
        <authorList>
            <consortium name="RefSeq"/>
        </authorList>
    </citation>
    <scope>IDENTIFICATION</scope>
    <source>
        <tissue evidence="7">Testes</tissue>
    </source>
</reference>
<dbReference type="PROSITE" id="PS51419">
    <property type="entry name" value="RAB"/>
    <property type="match status" value="1"/>
</dbReference>
<dbReference type="Proteomes" id="UP000694865">
    <property type="component" value="Unplaced"/>
</dbReference>
<evidence type="ECO:0000256" key="2">
    <source>
        <dbReference type="ARBA" id="ARBA00011984"/>
    </source>
</evidence>
<dbReference type="GeneID" id="102807116"/>
<comment type="similarity">
    <text evidence="1">Belongs to the small GTPase superfamily. Ras family.</text>
</comment>
<evidence type="ECO:0000256" key="3">
    <source>
        <dbReference type="ARBA" id="ARBA00022801"/>
    </source>
</evidence>
<keyword evidence="3" id="KW-0378">Hydrolase</keyword>
<dbReference type="PANTHER" id="PTHR45704">
    <property type="entry name" value="RAS-LIKE FAMILY MEMBER 11"/>
    <property type="match status" value="1"/>
</dbReference>